<keyword evidence="3" id="KW-1133">Transmembrane helix</keyword>
<feature type="domain" description="VWFA" evidence="4">
    <location>
        <begin position="444"/>
        <end position="623"/>
    </location>
</feature>
<accession>A0A517MUJ2</accession>
<feature type="region of interest" description="Disordered" evidence="2">
    <location>
        <begin position="198"/>
        <end position="220"/>
    </location>
</feature>
<dbReference type="InterPro" id="IPR022156">
    <property type="entry name" value="Uncharacterised_YfbK_N"/>
</dbReference>
<dbReference type="OrthoDB" id="9805121at2"/>
<dbReference type="Pfam" id="PF12034">
    <property type="entry name" value="YfbK_C"/>
    <property type="match status" value="1"/>
</dbReference>
<evidence type="ECO:0000259" key="4">
    <source>
        <dbReference type="PROSITE" id="PS50234"/>
    </source>
</evidence>
<organism evidence="5 6">
    <name type="scientific">Adhaeretor mobilis</name>
    <dbReference type="NCBI Taxonomy" id="1930276"/>
    <lineage>
        <taxon>Bacteria</taxon>
        <taxon>Pseudomonadati</taxon>
        <taxon>Planctomycetota</taxon>
        <taxon>Planctomycetia</taxon>
        <taxon>Pirellulales</taxon>
        <taxon>Lacipirellulaceae</taxon>
        <taxon>Adhaeretor</taxon>
    </lineage>
</organism>
<keyword evidence="3" id="KW-0472">Membrane</keyword>
<keyword evidence="3" id="KW-0812">Transmembrane</keyword>
<name>A0A517MUJ2_9BACT</name>
<evidence type="ECO:0000256" key="1">
    <source>
        <dbReference type="SAM" id="Coils"/>
    </source>
</evidence>
<dbReference type="RefSeq" id="WP_145059627.1">
    <property type="nucleotide sequence ID" value="NZ_CP036263.1"/>
</dbReference>
<dbReference type="Proteomes" id="UP000319852">
    <property type="component" value="Chromosome"/>
</dbReference>
<feature type="coiled-coil region" evidence="1">
    <location>
        <begin position="258"/>
        <end position="314"/>
    </location>
</feature>
<dbReference type="InterPro" id="IPR036465">
    <property type="entry name" value="vWFA_dom_sf"/>
</dbReference>
<feature type="region of interest" description="Disordered" evidence="2">
    <location>
        <begin position="694"/>
        <end position="715"/>
    </location>
</feature>
<dbReference type="EMBL" id="CP036263">
    <property type="protein sequence ID" value="QDS98457.1"/>
    <property type="molecule type" value="Genomic_DNA"/>
</dbReference>
<dbReference type="Gene3D" id="3.40.50.410">
    <property type="entry name" value="von Willebrand factor, type A domain"/>
    <property type="match status" value="1"/>
</dbReference>
<evidence type="ECO:0000256" key="3">
    <source>
        <dbReference type="SAM" id="Phobius"/>
    </source>
</evidence>
<gene>
    <name evidence="5" type="ORF">HG15A2_17360</name>
</gene>
<evidence type="ECO:0000313" key="5">
    <source>
        <dbReference type="EMBL" id="QDS98457.1"/>
    </source>
</evidence>
<evidence type="ECO:0000256" key="2">
    <source>
        <dbReference type="SAM" id="MobiDB-lite"/>
    </source>
</evidence>
<keyword evidence="1" id="KW-0175">Coiled coil</keyword>
<proteinExistence type="predicted"/>
<dbReference type="Pfam" id="PF12450">
    <property type="entry name" value="vWF_A"/>
    <property type="match status" value="1"/>
</dbReference>
<dbReference type="Pfam" id="PF00092">
    <property type="entry name" value="VWA"/>
    <property type="match status" value="1"/>
</dbReference>
<dbReference type="InterPro" id="IPR051266">
    <property type="entry name" value="CLCR"/>
</dbReference>
<dbReference type="PANTHER" id="PTHR10579">
    <property type="entry name" value="CALCIUM-ACTIVATED CHLORIDE CHANNEL REGULATOR"/>
    <property type="match status" value="1"/>
</dbReference>
<dbReference type="InterPro" id="IPR021908">
    <property type="entry name" value="YfbK_C"/>
</dbReference>
<reference evidence="5 6" key="1">
    <citation type="submission" date="2019-02" db="EMBL/GenBank/DDBJ databases">
        <title>Deep-cultivation of Planctomycetes and their phenomic and genomic characterization uncovers novel biology.</title>
        <authorList>
            <person name="Wiegand S."/>
            <person name="Jogler M."/>
            <person name="Boedeker C."/>
            <person name="Pinto D."/>
            <person name="Vollmers J."/>
            <person name="Rivas-Marin E."/>
            <person name="Kohn T."/>
            <person name="Peeters S.H."/>
            <person name="Heuer A."/>
            <person name="Rast P."/>
            <person name="Oberbeckmann S."/>
            <person name="Bunk B."/>
            <person name="Jeske O."/>
            <person name="Meyerdierks A."/>
            <person name="Storesund J.E."/>
            <person name="Kallscheuer N."/>
            <person name="Luecker S."/>
            <person name="Lage O.M."/>
            <person name="Pohl T."/>
            <person name="Merkel B.J."/>
            <person name="Hornburger P."/>
            <person name="Mueller R.-W."/>
            <person name="Bruemmer F."/>
            <person name="Labrenz M."/>
            <person name="Spormann A.M."/>
            <person name="Op den Camp H."/>
            <person name="Overmann J."/>
            <person name="Amann R."/>
            <person name="Jetten M.S.M."/>
            <person name="Mascher T."/>
            <person name="Medema M.H."/>
            <person name="Devos D.P."/>
            <person name="Kaster A.-K."/>
            <person name="Ovreas L."/>
            <person name="Rohde M."/>
            <person name="Galperin M.Y."/>
            <person name="Jogler C."/>
        </authorList>
    </citation>
    <scope>NUCLEOTIDE SEQUENCE [LARGE SCALE GENOMIC DNA]</scope>
    <source>
        <strain evidence="5 6">HG15A2</strain>
    </source>
</reference>
<dbReference type="PANTHER" id="PTHR10579:SF43">
    <property type="entry name" value="ZINC FINGER (C3HC4-TYPE RING FINGER) FAMILY PROTEIN"/>
    <property type="match status" value="1"/>
</dbReference>
<feature type="transmembrane region" description="Helical" evidence="3">
    <location>
        <begin position="61"/>
        <end position="81"/>
    </location>
</feature>
<keyword evidence="6" id="KW-1185">Reference proteome</keyword>
<evidence type="ECO:0000313" key="6">
    <source>
        <dbReference type="Proteomes" id="UP000319852"/>
    </source>
</evidence>
<dbReference type="AlphaFoldDB" id="A0A517MUJ2"/>
<protein>
    <submittedName>
        <fullName evidence="5">von Willebrand factor</fullName>
    </submittedName>
</protein>
<dbReference type="KEGG" id="amob:HG15A2_17360"/>
<dbReference type="SUPFAM" id="SSF53300">
    <property type="entry name" value="vWA-like"/>
    <property type="match status" value="1"/>
</dbReference>
<dbReference type="SMART" id="SM00327">
    <property type="entry name" value="VWA"/>
    <property type="match status" value="1"/>
</dbReference>
<dbReference type="InterPro" id="IPR002035">
    <property type="entry name" value="VWF_A"/>
</dbReference>
<sequence>MNDKQPNDYHDQLIDQALREIVGGETPPDLTERILAAADARSTLVEYALSAPEVEKRSKRAWFSFATAACLLIAMGGFLFVSANGINALNRGDEVEQDLSQAQAKMSEIRKLESESENGGVDAIEEMRANWSFPGKNGKLWPADASGVQKPTESAPVSVPSQTVGSESTIDEVYVGTKQLGVSAQPSSKYPYQIELENLPSNSSPKRAPGQGKTFSPHYAPSKGIALSVAQKMDRESLRSDSYDATLAEIKALEDSPKNEKQRVLIEYRMRQQALEEQLRQLGGVGRNVQDPKLQKIRNELIANQRNKEAALAEIDTVPRARIAALRERLKAQSRDRYTRIYENPFIEAKDEAALSTFSIDVDTASYANTRQFLMRTRQLPPPDAVRLEELINYFDYDYTAPTDDTPFTAHVEVAGCPWKPEHRLVRIGIKGREIEREKRPQSNLVFLIDVSGSMNDSAKLPLLVSGMKLLTRQLGENDRVAIVVYASSEGLALPSTRGDQQKTILAALGNLRAGGSTAGGAGIQLAYQVAKENFIEGGTNRVILATDGDFNVGTTNTADLERLAEEQAKETGVFLTVLGFGRGNLNDAMMESISGKGNGNYYYVDNQTEARKVLVEEMSGTLMTIAKDVKIQVEFNPAKVAGYRLLGYENRMLEAKDFNDDKKDAGEIGAGHTVTALYEIVPAGQSITSTDVDDLKYQESPESRDQRLEENKEDLVPSEELLTLKLRYKQPDGDTSTKLEFPITDAGGSFAEASDDFKFAASVASFGMVLRNSEHRGDTSYAAVLEIAENGAAEDKHGYRAEFLTLVRRAKELAGE</sequence>
<dbReference type="PROSITE" id="PS50234">
    <property type="entry name" value="VWFA"/>
    <property type="match status" value="1"/>
</dbReference>